<protein>
    <submittedName>
        <fullName evidence="1">Uncharacterized protein</fullName>
    </submittedName>
</protein>
<gene>
    <name evidence="1" type="ORF">MRB53_026270</name>
</gene>
<accession>A0ACC2LHP7</accession>
<organism evidence="1 2">
    <name type="scientific">Persea americana</name>
    <name type="common">Avocado</name>
    <dbReference type="NCBI Taxonomy" id="3435"/>
    <lineage>
        <taxon>Eukaryota</taxon>
        <taxon>Viridiplantae</taxon>
        <taxon>Streptophyta</taxon>
        <taxon>Embryophyta</taxon>
        <taxon>Tracheophyta</taxon>
        <taxon>Spermatophyta</taxon>
        <taxon>Magnoliopsida</taxon>
        <taxon>Magnoliidae</taxon>
        <taxon>Laurales</taxon>
        <taxon>Lauraceae</taxon>
        <taxon>Persea</taxon>
    </lineage>
</organism>
<name>A0ACC2LHP7_PERAE</name>
<keyword evidence="2" id="KW-1185">Reference proteome</keyword>
<dbReference type="EMBL" id="CM056816">
    <property type="protein sequence ID" value="KAJ8632934.1"/>
    <property type="molecule type" value="Genomic_DNA"/>
</dbReference>
<evidence type="ECO:0000313" key="1">
    <source>
        <dbReference type="EMBL" id="KAJ8632934.1"/>
    </source>
</evidence>
<dbReference type="Proteomes" id="UP001234297">
    <property type="component" value="Chromosome 8"/>
</dbReference>
<sequence>MFQVAAVDLRFFFLSLNGCSPVMDSCAVWRGRGDLSGEVRERRDLKRQGREVRSSLSEEDRGFVSRGDGPPPPSDGPPAEMGAPLFWFWVEIGAQDSREAETSRGRAAARHTTPRRDAMSHKDD</sequence>
<evidence type="ECO:0000313" key="2">
    <source>
        <dbReference type="Proteomes" id="UP001234297"/>
    </source>
</evidence>
<comment type="caution">
    <text evidence="1">The sequence shown here is derived from an EMBL/GenBank/DDBJ whole genome shotgun (WGS) entry which is preliminary data.</text>
</comment>
<reference evidence="1 2" key="1">
    <citation type="journal article" date="2022" name="Hortic Res">
        <title>A haplotype resolved chromosomal level avocado genome allows analysis of novel avocado genes.</title>
        <authorList>
            <person name="Nath O."/>
            <person name="Fletcher S.J."/>
            <person name="Hayward A."/>
            <person name="Shaw L.M."/>
            <person name="Masouleh A.K."/>
            <person name="Furtado A."/>
            <person name="Henry R.J."/>
            <person name="Mitter N."/>
        </authorList>
    </citation>
    <scope>NUCLEOTIDE SEQUENCE [LARGE SCALE GENOMIC DNA]</scope>
    <source>
        <strain evidence="2">cv. Hass</strain>
    </source>
</reference>
<proteinExistence type="predicted"/>